<dbReference type="GO" id="GO:0016020">
    <property type="term" value="C:membrane"/>
    <property type="evidence" value="ECO:0007669"/>
    <property type="project" value="TreeGrafter"/>
</dbReference>
<comment type="caution">
    <text evidence="2">The sequence shown here is derived from an EMBL/GenBank/DDBJ whole genome shotgun (WGS) entry which is preliminary data.</text>
</comment>
<evidence type="ECO:0000313" key="3">
    <source>
        <dbReference type="Proteomes" id="UP000585272"/>
    </source>
</evidence>
<accession>A0A840I8B4</accession>
<dbReference type="InterPro" id="IPR029058">
    <property type="entry name" value="AB_hydrolase_fold"/>
</dbReference>
<evidence type="ECO:0000259" key="1">
    <source>
        <dbReference type="Pfam" id="PF00561"/>
    </source>
</evidence>
<gene>
    <name evidence="2" type="ORF">BDZ31_000722</name>
</gene>
<dbReference type="SUPFAM" id="SSF53474">
    <property type="entry name" value="alpha/beta-Hydrolases"/>
    <property type="match status" value="1"/>
</dbReference>
<dbReference type="RefSeq" id="WP_183339082.1">
    <property type="nucleotide sequence ID" value="NZ_JACHNU010000001.1"/>
</dbReference>
<dbReference type="EMBL" id="JACHNU010000001">
    <property type="protein sequence ID" value="MBB4661149.1"/>
    <property type="molecule type" value="Genomic_DNA"/>
</dbReference>
<dbReference type="AlphaFoldDB" id="A0A840I8B4"/>
<reference evidence="2 3" key="1">
    <citation type="submission" date="2020-08" db="EMBL/GenBank/DDBJ databases">
        <title>Genomic Encyclopedia of Archaeal and Bacterial Type Strains, Phase II (KMG-II): from individual species to whole genera.</title>
        <authorList>
            <person name="Goeker M."/>
        </authorList>
    </citation>
    <scope>NUCLEOTIDE SEQUENCE [LARGE SCALE GENOMIC DNA]</scope>
    <source>
        <strain evidence="2 3">DSM 23288</strain>
    </source>
</reference>
<organism evidence="2 3">
    <name type="scientific">Conexibacter arvalis</name>
    <dbReference type="NCBI Taxonomy" id="912552"/>
    <lineage>
        <taxon>Bacteria</taxon>
        <taxon>Bacillati</taxon>
        <taxon>Actinomycetota</taxon>
        <taxon>Thermoleophilia</taxon>
        <taxon>Solirubrobacterales</taxon>
        <taxon>Conexibacteraceae</taxon>
        <taxon>Conexibacter</taxon>
    </lineage>
</organism>
<keyword evidence="3" id="KW-1185">Reference proteome</keyword>
<dbReference type="InterPro" id="IPR000073">
    <property type="entry name" value="AB_hydrolase_1"/>
</dbReference>
<dbReference type="Proteomes" id="UP000585272">
    <property type="component" value="Unassembled WGS sequence"/>
</dbReference>
<feature type="domain" description="AB hydrolase-1" evidence="1">
    <location>
        <begin position="25"/>
        <end position="267"/>
    </location>
</feature>
<evidence type="ECO:0000313" key="2">
    <source>
        <dbReference type="EMBL" id="MBB4661149.1"/>
    </source>
</evidence>
<dbReference type="GO" id="GO:0003824">
    <property type="term" value="F:catalytic activity"/>
    <property type="evidence" value="ECO:0007669"/>
    <property type="project" value="UniProtKB-ARBA"/>
</dbReference>
<proteinExistence type="predicted"/>
<dbReference type="InterPro" id="IPR050266">
    <property type="entry name" value="AB_hydrolase_sf"/>
</dbReference>
<dbReference type="Pfam" id="PF00561">
    <property type="entry name" value="Abhydrolase_1"/>
    <property type="match status" value="1"/>
</dbReference>
<dbReference type="PANTHER" id="PTHR43798">
    <property type="entry name" value="MONOACYLGLYCEROL LIPASE"/>
    <property type="match status" value="1"/>
</dbReference>
<dbReference type="PANTHER" id="PTHR43798:SF33">
    <property type="entry name" value="HYDROLASE, PUTATIVE (AFU_ORTHOLOGUE AFUA_2G14860)-RELATED"/>
    <property type="match status" value="1"/>
</dbReference>
<dbReference type="Gene3D" id="3.40.50.1820">
    <property type="entry name" value="alpha/beta hydrolase"/>
    <property type="match status" value="1"/>
</dbReference>
<sequence>MRLRLHHHHDGARIAYREVGTGPGLVLLHSLGLSHREWEPVVEPLSRRFRLVLPDLPLHGDSEDRPRHPYTPEWLTEVIAGFCVETVGPRPLVGGHDLGAELLLRAAAGGQLVPRRMVVMPTRLHRQDELRLERALWRGACRAAALPGLDRLLARGATVVFRPAIGERLSHTRNPAARDLVRHAFMDVGGNGNRARSWARFARRWPSEPQRQLLDGYRAIAAPTLLLWADDDPAHPLATAREALDLLPDADLRVLPDTGFLMAYDDPVGLARELISFLR</sequence>
<name>A0A840I8B4_9ACTN</name>
<protein>
    <submittedName>
        <fullName evidence="2">Pimeloyl-ACP methyl ester carboxylesterase</fullName>
    </submittedName>
</protein>